<dbReference type="SUPFAM" id="SSF55729">
    <property type="entry name" value="Acyl-CoA N-acyltransferases (Nat)"/>
    <property type="match status" value="1"/>
</dbReference>
<proteinExistence type="predicted"/>
<keyword evidence="4" id="KW-1185">Reference proteome</keyword>
<dbReference type="PROSITE" id="PS51729">
    <property type="entry name" value="GNAT_YJDJ"/>
    <property type="match status" value="1"/>
</dbReference>
<gene>
    <name evidence="3" type="ORF">SAMN04488109_5916</name>
</gene>
<dbReference type="AlphaFoldDB" id="A0A1M5WQB1"/>
<sequence length="102" mass="11603">MDEIQLSLNPKGHGAFFIEKDGERVAEMVVSVAGENLTVYHTEVSEKLRGQGVAPKLLKAMTSYVREHGLKVIPLCPYVNAEFRRHPDQFTDIWNQDWHGKP</sequence>
<dbReference type="InterPro" id="IPR016181">
    <property type="entry name" value="Acyl_CoA_acyltransferase"/>
</dbReference>
<feature type="domain" description="N-acetyltransferase" evidence="2">
    <location>
        <begin position="8"/>
        <end position="95"/>
    </location>
</feature>
<dbReference type="CDD" id="cd04301">
    <property type="entry name" value="NAT_SF"/>
    <property type="match status" value="1"/>
</dbReference>
<dbReference type="GO" id="GO:0016747">
    <property type="term" value="F:acyltransferase activity, transferring groups other than amino-acyl groups"/>
    <property type="evidence" value="ECO:0007669"/>
    <property type="project" value="InterPro"/>
</dbReference>
<dbReference type="InterPro" id="IPR031165">
    <property type="entry name" value="GNAT_YJDJ"/>
</dbReference>
<dbReference type="PANTHER" id="PTHR31435">
    <property type="entry name" value="PROTEIN NATD1"/>
    <property type="match status" value="1"/>
</dbReference>
<evidence type="ECO:0000259" key="2">
    <source>
        <dbReference type="PROSITE" id="PS51729"/>
    </source>
</evidence>
<dbReference type="Gene3D" id="3.40.630.30">
    <property type="match status" value="1"/>
</dbReference>
<reference evidence="3 4" key="1">
    <citation type="submission" date="2016-11" db="EMBL/GenBank/DDBJ databases">
        <authorList>
            <person name="Jaros S."/>
            <person name="Januszkiewicz K."/>
            <person name="Wedrychowicz H."/>
        </authorList>
    </citation>
    <scope>NUCLEOTIDE SEQUENCE [LARGE SCALE GENOMIC DNA]</scope>
    <source>
        <strain evidence="3 4">DSM 24574</strain>
    </source>
</reference>
<organism evidence="3 4">
    <name type="scientific">Chryseolinea serpens</name>
    <dbReference type="NCBI Taxonomy" id="947013"/>
    <lineage>
        <taxon>Bacteria</taxon>
        <taxon>Pseudomonadati</taxon>
        <taxon>Bacteroidota</taxon>
        <taxon>Cytophagia</taxon>
        <taxon>Cytophagales</taxon>
        <taxon>Fulvivirgaceae</taxon>
        <taxon>Chryseolinea</taxon>
    </lineage>
</organism>
<dbReference type="EMBL" id="FQWQ01000005">
    <property type="protein sequence ID" value="SHH89786.1"/>
    <property type="molecule type" value="Genomic_DNA"/>
</dbReference>
<feature type="domain" description="N-acetyltransferase" evidence="1">
    <location>
        <begin position="1"/>
        <end position="102"/>
    </location>
</feature>
<accession>A0A1M5WQB1</accession>
<evidence type="ECO:0000313" key="4">
    <source>
        <dbReference type="Proteomes" id="UP000184212"/>
    </source>
</evidence>
<dbReference type="PANTHER" id="PTHR31435:SF10">
    <property type="entry name" value="BSR4717 PROTEIN"/>
    <property type="match status" value="1"/>
</dbReference>
<dbReference type="RefSeq" id="WP_073141869.1">
    <property type="nucleotide sequence ID" value="NZ_FQWQ01000005.1"/>
</dbReference>
<dbReference type="InterPro" id="IPR045057">
    <property type="entry name" value="Gcn5-rel_NAT"/>
</dbReference>
<dbReference type="STRING" id="947013.SAMN04488109_5916"/>
<dbReference type="PROSITE" id="PS51186">
    <property type="entry name" value="GNAT"/>
    <property type="match status" value="1"/>
</dbReference>
<dbReference type="Proteomes" id="UP000184212">
    <property type="component" value="Unassembled WGS sequence"/>
</dbReference>
<evidence type="ECO:0000313" key="3">
    <source>
        <dbReference type="EMBL" id="SHH89786.1"/>
    </source>
</evidence>
<dbReference type="InterPro" id="IPR000182">
    <property type="entry name" value="GNAT_dom"/>
</dbReference>
<dbReference type="OrthoDB" id="9793389at2"/>
<protein>
    <submittedName>
        <fullName evidence="3">Uncharacterized protein</fullName>
    </submittedName>
</protein>
<dbReference type="Pfam" id="PF14542">
    <property type="entry name" value="Acetyltransf_CG"/>
    <property type="match status" value="1"/>
</dbReference>
<name>A0A1M5WQB1_9BACT</name>
<evidence type="ECO:0000259" key="1">
    <source>
        <dbReference type="PROSITE" id="PS51186"/>
    </source>
</evidence>